<comment type="caution">
    <text evidence="1">The sequence shown here is derived from an EMBL/GenBank/DDBJ whole genome shotgun (WGS) entry which is preliminary data.</text>
</comment>
<proteinExistence type="predicted"/>
<reference evidence="1 2" key="1">
    <citation type="journal article" date="2020" name="Int. J. Syst. Evol. Microbiol.">
        <title>Paraburkholderia madseniana sp. nov., a phenolic acid-degrading bacterium isolated from acidic forest soil.</title>
        <authorList>
            <person name="Wilhelm R.C."/>
            <person name="Murphy S.J.L."/>
            <person name="Feriancek N.M."/>
            <person name="Karasz D.C."/>
            <person name="DeRito C.M."/>
            <person name="Newman J.D."/>
            <person name="Buckley D.H."/>
        </authorList>
    </citation>
    <scope>NUCLEOTIDE SEQUENCE [LARGE SCALE GENOMIC DNA]</scope>
    <source>
        <strain evidence="1 2">RP11</strain>
    </source>
</reference>
<gene>
    <name evidence="1" type="ORF">FSO04_24245</name>
</gene>
<organism evidence="1 2">
    <name type="scientific">Paraburkholderia madseniana</name>
    <dbReference type="NCBI Taxonomy" id="2599607"/>
    <lineage>
        <taxon>Bacteria</taxon>
        <taxon>Pseudomonadati</taxon>
        <taxon>Pseudomonadota</taxon>
        <taxon>Betaproteobacteria</taxon>
        <taxon>Burkholderiales</taxon>
        <taxon>Burkholderiaceae</taxon>
        <taxon>Paraburkholderia</taxon>
    </lineage>
</organism>
<protein>
    <submittedName>
        <fullName evidence="1">Uncharacterized protein</fullName>
    </submittedName>
</protein>
<dbReference type="RefSeq" id="WP_154563218.1">
    <property type="nucleotide sequence ID" value="NZ_VOSW01000048.1"/>
</dbReference>
<dbReference type="Proteomes" id="UP000463700">
    <property type="component" value="Unassembled WGS sequence"/>
</dbReference>
<name>A0A6N6WC58_9BURK</name>
<accession>A0A6N6WC58</accession>
<dbReference type="AlphaFoldDB" id="A0A6N6WC58"/>
<dbReference type="OrthoDB" id="9017296at2"/>
<evidence type="ECO:0000313" key="1">
    <source>
        <dbReference type="EMBL" id="KAE8757334.1"/>
    </source>
</evidence>
<evidence type="ECO:0000313" key="2">
    <source>
        <dbReference type="Proteomes" id="UP000463700"/>
    </source>
</evidence>
<dbReference type="EMBL" id="VOSW01000048">
    <property type="protein sequence ID" value="KAE8757334.1"/>
    <property type="molecule type" value="Genomic_DNA"/>
</dbReference>
<sequence>MAELTSDFCSAYACPMLGVYGVSGKWYCSCHHNANPALNDAITAELHRQKATVDRIVLARREGRCEVQLENGLITLIRDIGEQMPLRKPNVIGPTHAMTHYTEQGS</sequence>